<dbReference type="EMBL" id="REFZ01000002">
    <property type="protein sequence ID" value="RQH02346.1"/>
    <property type="molecule type" value="Genomic_DNA"/>
</dbReference>
<dbReference type="InterPro" id="IPR004360">
    <property type="entry name" value="Glyas_Fos-R_dOase_dom"/>
</dbReference>
<dbReference type="OrthoDB" id="6111at2157"/>
<dbReference type="InterPro" id="IPR037523">
    <property type="entry name" value="VOC_core"/>
</dbReference>
<evidence type="ECO:0000259" key="2">
    <source>
        <dbReference type="PROSITE" id="PS51819"/>
    </source>
</evidence>
<sequence>MNPSLSQVYLMVTDLERSSEFYEEVFGLTVEERGSRSVAFDTGACELKLERQFDDETLDAFGLTPPGDDRGDGAITVLEVDDVDAVHERAQEAEATIPFGPADVDWGRRILLVEDPDGYVFEVSRPLE</sequence>
<organism evidence="3 4">
    <name type="scientific">Natrarchaeobius chitinivorans</name>
    <dbReference type="NCBI Taxonomy" id="1679083"/>
    <lineage>
        <taxon>Archaea</taxon>
        <taxon>Methanobacteriati</taxon>
        <taxon>Methanobacteriota</taxon>
        <taxon>Stenosarchaea group</taxon>
        <taxon>Halobacteria</taxon>
        <taxon>Halobacteriales</taxon>
        <taxon>Natrialbaceae</taxon>
        <taxon>Natrarchaeobius</taxon>
    </lineage>
</organism>
<reference evidence="3 4" key="1">
    <citation type="submission" date="2018-10" db="EMBL/GenBank/DDBJ databases">
        <title>Natrarchaeobius chitinivorans gen. nov., sp. nov., and Natrarchaeobius haloalkaliphilus sp. nov., alkaliphilic, chitin-utilizing haloarchaea from hypersaline alkaline lakes.</title>
        <authorList>
            <person name="Sorokin D.Y."/>
            <person name="Elcheninov A.G."/>
            <person name="Kostrikina N.A."/>
            <person name="Bale N.J."/>
            <person name="Sinninghe Damste J.S."/>
            <person name="Khijniak T.V."/>
            <person name="Kublanov I.V."/>
            <person name="Toshchakov S.V."/>
        </authorList>
    </citation>
    <scope>NUCLEOTIDE SEQUENCE [LARGE SCALE GENOMIC DNA]</scope>
    <source>
        <strain evidence="3 4">AArcht7</strain>
    </source>
</reference>
<comment type="caution">
    <text evidence="3">The sequence shown here is derived from an EMBL/GenBank/DDBJ whole genome shotgun (WGS) entry which is preliminary data.</text>
</comment>
<dbReference type="GO" id="GO:0046872">
    <property type="term" value="F:metal ion binding"/>
    <property type="evidence" value="ECO:0007669"/>
    <property type="project" value="UniProtKB-KW"/>
</dbReference>
<dbReference type="PANTHER" id="PTHR36503:SF3">
    <property type="entry name" value="BLR0126 PROTEIN"/>
    <property type="match status" value="1"/>
</dbReference>
<protein>
    <recommendedName>
        <fullName evidence="2">VOC domain-containing protein</fullName>
    </recommendedName>
</protein>
<feature type="domain" description="VOC" evidence="2">
    <location>
        <begin position="4"/>
        <end position="126"/>
    </location>
</feature>
<dbReference type="Proteomes" id="UP000281431">
    <property type="component" value="Unassembled WGS sequence"/>
</dbReference>
<dbReference type="Gene3D" id="3.10.180.10">
    <property type="entry name" value="2,3-Dihydroxybiphenyl 1,2-Dioxygenase, domain 1"/>
    <property type="match status" value="1"/>
</dbReference>
<dbReference type="Pfam" id="PF00903">
    <property type="entry name" value="Glyoxalase"/>
    <property type="match status" value="1"/>
</dbReference>
<evidence type="ECO:0000313" key="3">
    <source>
        <dbReference type="EMBL" id="RQH02346.1"/>
    </source>
</evidence>
<evidence type="ECO:0000313" key="4">
    <source>
        <dbReference type="Proteomes" id="UP000281431"/>
    </source>
</evidence>
<accession>A0A3N6PS80</accession>
<dbReference type="GO" id="GO:0004462">
    <property type="term" value="F:lactoylglutathione lyase activity"/>
    <property type="evidence" value="ECO:0007669"/>
    <property type="project" value="InterPro"/>
</dbReference>
<keyword evidence="4" id="KW-1185">Reference proteome</keyword>
<proteinExistence type="predicted"/>
<gene>
    <name evidence="3" type="ORF">EA472_03325</name>
</gene>
<dbReference type="SUPFAM" id="SSF54593">
    <property type="entry name" value="Glyoxalase/Bleomycin resistance protein/Dihydroxybiphenyl dioxygenase"/>
    <property type="match status" value="1"/>
</dbReference>
<dbReference type="PROSITE" id="PS00934">
    <property type="entry name" value="GLYOXALASE_I_1"/>
    <property type="match status" value="1"/>
</dbReference>
<dbReference type="PROSITE" id="PS51819">
    <property type="entry name" value="VOC"/>
    <property type="match status" value="1"/>
</dbReference>
<dbReference type="InterPro" id="IPR018146">
    <property type="entry name" value="Glyoxalase_1_CS"/>
</dbReference>
<dbReference type="AlphaFoldDB" id="A0A3N6PS80"/>
<evidence type="ECO:0000256" key="1">
    <source>
        <dbReference type="ARBA" id="ARBA00022723"/>
    </source>
</evidence>
<name>A0A3N6PS80_NATCH</name>
<keyword evidence="1" id="KW-0479">Metal-binding</keyword>
<dbReference type="PANTHER" id="PTHR36503">
    <property type="entry name" value="BLR2520 PROTEIN"/>
    <property type="match status" value="1"/>
</dbReference>
<dbReference type="InterPro" id="IPR029068">
    <property type="entry name" value="Glyas_Bleomycin-R_OHBP_Dase"/>
</dbReference>